<dbReference type="EMBL" id="MU001705">
    <property type="protein sequence ID" value="KAF2452685.1"/>
    <property type="molecule type" value="Genomic_DNA"/>
</dbReference>
<evidence type="ECO:0000313" key="2">
    <source>
        <dbReference type="Proteomes" id="UP000799766"/>
    </source>
</evidence>
<dbReference type="Proteomes" id="UP000799766">
    <property type="component" value="Unassembled WGS sequence"/>
</dbReference>
<organism evidence="1 2">
    <name type="scientific">Lineolata rhizophorae</name>
    <dbReference type="NCBI Taxonomy" id="578093"/>
    <lineage>
        <taxon>Eukaryota</taxon>
        <taxon>Fungi</taxon>
        <taxon>Dikarya</taxon>
        <taxon>Ascomycota</taxon>
        <taxon>Pezizomycotina</taxon>
        <taxon>Dothideomycetes</taxon>
        <taxon>Dothideomycetes incertae sedis</taxon>
        <taxon>Lineolatales</taxon>
        <taxon>Lineolataceae</taxon>
        <taxon>Lineolata</taxon>
    </lineage>
</organism>
<evidence type="ECO:0000313" key="1">
    <source>
        <dbReference type="EMBL" id="KAF2452685.1"/>
    </source>
</evidence>
<proteinExistence type="predicted"/>
<gene>
    <name evidence="1" type="ORF">BDY21DRAFT_358415</name>
</gene>
<dbReference type="AlphaFoldDB" id="A0A6A6NLT3"/>
<reference evidence="1" key="1">
    <citation type="journal article" date="2020" name="Stud. Mycol.">
        <title>101 Dothideomycetes genomes: a test case for predicting lifestyles and emergence of pathogens.</title>
        <authorList>
            <person name="Haridas S."/>
            <person name="Albert R."/>
            <person name="Binder M."/>
            <person name="Bloem J."/>
            <person name="Labutti K."/>
            <person name="Salamov A."/>
            <person name="Andreopoulos B."/>
            <person name="Baker S."/>
            <person name="Barry K."/>
            <person name="Bills G."/>
            <person name="Bluhm B."/>
            <person name="Cannon C."/>
            <person name="Castanera R."/>
            <person name="Culley D."/>
            <person name="Daum C."/>
            <person name="Ezra D."/>
            <person name="Gonzalez J."/>
            <person name="Henrissat B."/>
            <person name="Kuo A."/>
            <person name="Liang C."/>
            <person name="Lipzen A."/>
            <person name="Lutzoni F."/>
            <person name="Magnuson J."/>
            <person name="Mondo S."/>
            <person name="Nolan M."/>
            <person name="Ohm R."/>
            <person name="Pangilinan J."/>
            <person name="Park H.-J."/>
            <person name="Ramirez L."/>
            <person name="Alfaro M."/>
            <person name="Sun H."/>
            <person name="Tritt A."/>
            <person name="Yoshinaga Y."/>
            <person name="Zwiers L.-H."/>
            <person name="Turgeon B."/>
            <person name="Goodwin S."/>
            <person name="Spatafora J."/>
            <person name="Crous P."/>
            <person name="Grigoriev I."/>
        </authorList>
    </citation>
    <scope>NUCLEOTIDE SEQUENCE</scope>
    <source>
        <strain evidence="1">ATCC 16933</strain>
    </source>
</reference>
<accession>A0A6A6NLT3</accession>
<sequence length="138" mass="15982">MYVDLRVFAFEQVLIRMQFEQWTYTFDNDFALEFFKSLSSSRPPIQLAPARCCFRCTSIVAANRSLNLSNVSVAGKNCQVCALLLRAVKRHCNDDERNVQIIRRWPDSKIRSDGRQTLRICSDSGYCLQLTRAGQCRY</sequence>
<protein>
    <submittedName>
        <fullName evidence="1">Uncharacterized protein</fullName>
    </submittedName>
</protein>
<keyword evidence="2" id="KW-1185">Reference proteome</keyword>
<name>A0A6A6NLT3_9PEZI</name>